<dbReference type="InterPro" id="IPR011989">
    <property type="entry name" value="ARM-like"/>
</dbReference>
<accession>A0ABR2K1X7</accession>
<dbReference type="EMBL" id="JAPFFF010000008">
    <property type="protein sequence ID" value="KAK8884090.1"/>
    <property type="molecule type" value="Genomic_DNA"/>
</dbReference>
<protein>
    <submittedName>
        <fullName evidence="1">Uncharacterized protein</fullName>
    </submittedName>
</protein>
<gene>
    <name evidence="1" type="ORF">M9Y10_043195</name>
</gene>
<dbReference type="Gene3D" id="1.25.10.10">
    <property type="entry name" value="Leucine-rich Repeat Variant"/>
    <property type="match status" value="2"/>
</dbReference>
<comment type="caution">
    <text evidence="1">The sequence shown here is derived from an EMBL/GenBank/DDBJ whole genome shotgun (WGS) entry which is preliminary data.</text>
</comment>
<reference evidence="1 2" key="1">
    <citation type="submission" date="2024-04" db="EMBL/GenBank/DDBJ databases">
        <title>Tritrichomonas musculus Genome.</title>
        <authorList>
            <person name="Alves-Ferreira E."/>
            <person name="Grigg M."/>
            <person name="Lorenzi H."/>
            <person name="Galac M."/>
        </authorList>
    </citation>
    <scope>NUCLEOTIDE SEQUENCE [LARGE SCALE GENOMIC DNA]</scope>
    <source>
        <strain evidence="1 2">EAF2021</strain>
    </source>
</reference>
<organism evidence="1 2">
    <name type="scientific">Tritrichomonas musculus</name>
    <dbReference type="NCBI Taxonomy" id="1915356"/>
    <lineage>
        <taxon>Eukaryota</taxon>
        <taxon>Metamonada</taxon>
        <taxon>Parabasalia</taxon>
        <taxon>Tritrichomonadida</taxon>
        <taxon>Tritrichomonadidae</taxon>
        <taxon>Tritrichomonas</taxon>
    </lineage>
</organism>
<name>A0ABR2K1X7_9EUKA</name>
<keyword evidence="2" id="KW-1185">Reference proteome</keyword>
<sequence>MSSNNNDNGLDGELRMNRLNSSSDKKVFPQILDLIVNFPIDNESYHNILSFFRKNSLNSFPECEQVLSILNDFISSTDLSRCCHGIRCIYYVLCQKTFQFQTDFAYNLCNSLSRFINCPDQTIFYNLLRILFFISTISSEYEQTIKQIIPINVLNDILITSTNQKVILSAINLFKMYLKTERSSCIVYTSLCEVSHALIEHNQSNINVINEAVKLCLFFAQKNECWITIYEKYNLFDKILTLLSIDSTRLKLNIIKLVTNWLKFGQTINNINFQLIVPLINYNDPVLQEATIACIEQCLVSNGNTLQYFLDLGLLERAMLCIQKDSFKARIACISIFDTIIILRPEIAAVYLEQKLIPILLELISEIHSGFTLAKAFHIMQKMVNFVIIRIGQKDVYQELLNQFEYSNYEDVFEEFLQRSQSYKDRFTNKSVITESFESVMYDLNRIEENLERM</sequence>
<proteinExistence type="predicted"/>
<evidence type="ECO:0000313" key="1">
    <source>
        <dbReference type="EMBL" id="KAK8884090.1"/>
    </source>
</evidence>
<dbReference type="SUPFAM" id="SSF48371">
    <property type="entry name" value="ARM repeat"/>
    <property type="match status" value="1"/>
</dbReference>
<evidence type="ECO:0000313" key="2">
    <source>
        <dbReference type="Proteomes" id="UP001470230"/>
    </source>
</evidence>
<dbReference type="InterPro" id="IPR016024">
    <property type="entry name" value="ARM-type_fold"/>
</dbReference>
<dbReference type="Proteomes" id="UP001470230">
    <property type="component" value="Unassembled WGS sequence"/>
</dbReference>